<feature type="compositionally biased region" description="Low complexity" evidence="1">
    <location>
        <begin position="536"/>
        <end position="571"/>
    </location>
</feature>
<gene>
    <name evidence="4" type="ORF">NC998_18490</name>
</gene>
<organism evidence="4 5">
    <name type="scientific">Trichocoleus desertorum GB2-A4</name>
    <dbReference type="NCBI Taxonomy" id="2933944"/>
    <lineage>
        <taxon>Bacteria</taxon>
        <taxon>Bacillati</taxon>
        <taxon>Cyanobacteriota</taxon>
        <taxon>Cyanophyceae</taxon>
        <taxon>Leptolyngbyales</taxon>
        <taxon>Trichocoleusaceae</taxon>
        <taxon>Trichocoleus</taxon>
    </lineage>
</organism>
<feature type="compositionally biased region" description="Pro residues" evidence="1">
    <location>
        <begin position="383"/>
        <end position="398"/>
    </location>
</feature>
<comment type="caution">
    <text evidence="4">The sequence shown here is derived from an EMBL/GenBank/DDBJ whole genome shotgun (WGS) entry which is preliminary data.</text>
</comment>
<evidence type="ECO:0000259" key="3">
    <source>
        <dbReference type="Pfam" id="PF04773"/>
    </source>
</evidence>
<accession>A0ABV0JBD4</accession>
<dbReference type="EMBL" id="JAMPKM010000012">
    <property type="protein sequence ID" value="MEP0819091.1"/>
    <property type="molecule type" value="Genomic_DNA"/>
</dbReference>
<keyword evidence="2" id="KW-0732">Signal</keyword>
<dbReference type="Proteomes" id="UP001464891">
    <property type="component" value="Unassembled WGS sequence"/>
</dbReference>
<name>A0ABV0JBD4_9CYAN</name>
<protein>
    <submittedName>
        <fullName evidence="4">FecR domain-containing protein</fullName>
    </submittedName>
</protein>
<feature type="compositionally biased region" description="Polar residues" evidence="1">
    <location>
        <begin position="422"/>
        <end position="442"/>
    </location>
</feature>
<evidence type="ECO:0000256" key="2">
    <source>
        <dbReference type="SAM" id="SignalP"/>
    </source>
</evidence>
<feature type="compositionally biased region" description="Low complexity" evidence="1">
    <location>
        <begin position="290"/>
        <end position="311"/>
    </location>
</feature>
<feature type="domain" description="FecR protein" evidence="3">
    <location>
        <begin position="66"/>
        <end position="144"/>
    </location>
</feature>
<feature type="chain" id="PRO_5046592468" evidence="2">
    <location>
        <begin position="28"/>
        <end position="615"/>
    </location>
</feature>
<proteinExistence type="predicted"/>
<evidence type="ECO:0000313" key="4">
    <source>
        <dbReference type="EMBL" id="MEP0819091.1"/>
    </source>
</evidence>
<evidence type="ECO:0000256" key="1">
    <source>
        <dbReference type="SAM" id="MobiDB-lite"/>
    </source>
</evidence>
<dbReference type="Pfam" id="PF04773">
    <property type="entry name" value="FecR"/>
    <property type="match status" value="1"/>
</dbReference>
<feature type="signal peptide" evidence="2">
    <location>
        <begin position="1"/>
        <end position="27"/>
    </location>
</feature>
<feature type="compositionally biased region" description="Pro residues" evidence="1">
    <location>
        <begin position="312"/>
        <end position="340"/>
    </location>
</feature>
<dbReference type="InterPro" id="IPR006860">
    <property type="entry name" value="FecR"/>
</dbReference>
<dbReference type="RefSeq" id="WP_190432175.1">
    <property type="nucleotide sequence ID" value="NZ_JAMPKM010000012.1"/>
</dbReference>
<sequence length="615" mass="63392">MSQKLALFLALMLSGLTIGSFTQPADAKTPLTRAVIQALRNRVQLMQKTRPVRSARVSDAMAPGDALATARASLAELRFNDGSLARVGEQAVFRFVPNARTFQLSNGTMLLLIPPGRGPTGVRTPNAAAGIKGSALFVRYIPDTDTTLVGALTNNPQGPMVIYNRDASQSQGLRAGQLAVIVKNRIEQVYDFDLNTFYETSDLVKGLNLTQKDAASPSDEAIAAVRAETVEALQGQSSFKNANVIENPTFVRLPSESADFPVNNLDRVFNSVDVRRAIDPEKTQSDQTIASPQQPGSGSGSVPPVAGTTPPATQPPEPVTSTQNPPPSDNPAISSPPEPTPVTSTPRPLDSLGQRPRTVAPTDTRLLTPRRIEPATPISQPSTPTPPVVTTPTPPTPTPAQGSNTPPSPTDELPVVPKQPDTLPNPNSPVTPGSSLPSQTQGDDPGIGQPNVNPPIDALPDLSTDTPPGGSPDVIIPSSPILVEPGSGVPVVPIDPTLPGNFPGQGNTGGNFPGGGNTGGDFPSQAPVTPATPISNPTNPTGGGQPTDPTNPTGGGQPTDPTNPTGNTPPNGGTPGSDFPGKANDGKFPGKANDGVFPGGGATEGKFPGRVPIDK</sequence>
<keyword evidence="5" id="KW-1185">Reference proteome</keyword>
<feature type="compositionally biased region" description="Gly residues" evidence="1">
    <location>
        <begin position="506"/>
        <end position="519"/>
    </location>
</feature>
<evidence type="ECO:0000313" key="5">
    <source>
        <dbReference type="Proteomes" id="UP001464891"/>
    </source>
</evidence>
<reference evidence="4 5" key="1">
    <citation type="submission" date="2022-04" db="EMBL/GenBank/DDBJ databases">
        <title>Positive selection, recombination, and allopatry shape intraspecific diversity of widespread and dominant cyanobacteria.</title>
        <authorList>
            <person name="Wei J."/>
            <person name="Shu W."/>
            <person name="Hu C."/>
        </authorList>
    </citation>
    <scope>NUCLEOTIDE SEQUENCE [LARGE SCALE GENOMIC DNA]</scope>
    <source>
        <strain evidence="4 5">GB2-A4</strain>
    </source>
</reference>
<feature type="region of interest" description="Disordered" evidence="1">
    <location>
        <begin position="279"/>
        <end position="615"/>
    </location>
</feature>